<feature type="compositionally biased region" description="Polar residues" evidence="1">
    <location>
        <begin position="188"/>
        <end position="205"/>
    </location>
</feature>
<evidence type="ECO:0000313" key="2">
    <source>
        <dbReference type="EMBL" id="EEA21822.1"/>
    </source>
</evidence>
<dbReference type="EMBL" id="DS995903">
    <property type="protein sequence ID" value="EEA21822.1"/>
    <property type="molecule type" value="Genomic_DNA"/>
</dbReference>
<feature type="region of interest" description="Disordered" evidence="1">
    <location>
        <begin position="373"/>
        <end position="398"/>
    </location>
</feature>
<gene>
    <name evidence="2" type="ORF">PMAA_056140</name>
</gene>
<dbReference type="PANTHER" id="PTHR42053:SF2">
    <property type="match status" value="1"/>
</dbReference>
<protein>
    <submittedName>
        <fullName evidence="2">Uncharacterized protein</fullName>
    </submittedName>
</protein>
<dbReference type="PANTHER" id="PTHR42053">
    <property type="match status" value="1"/>
</dbReference>
<evidence type="ECO:0000313" key="3">
    <source>
        <dbReference type="Proteomes" id="UP000001294"/>
    </source>
</evidence>
<dbReference type="Proteomes" id="UP000001294">
    <property type="component" value="Unassembled WGS sequence"/>
</dbReference>
<name>B6QL45_TALMQ</name>
<dbReference type="HOGENOM" id="CLU_692802_0_0_1"/>
<accession>B6QL45</accession>
<sequence>MLGGFERSSKFVYYHTQCTYGFNKASIFFDLVDRNWCQNLLIEKFPMWTLCFLGSACQHQTESAADRWACLEPRGPTRASGQHLLKGAPPTSNTKPDELATHILRSAWGLLQNARNKMMNVSVGGYGSRLRLLYVVFSDGHKTLISTLVLFGSRSLTLFSRQFCIITALYLTDVIRFLLRFRSLHTTSPKPSGGTINQTPKTATFPSELHNDSLYSRSDIKTENSLTTPITPPLAYTEFLKALTPVFNSPISPAVSLSKFPFEKMTASISQPSTATSVSFPNGGDFVKSATISPDSPYAPPISARSFSSGRKRLRISTAKACGKALSPTTDSPLSATTAYSPFSPSDWKLRYLEGSRSATVKPVSVRQVVTRTVTYKRTPLDPPPKGKRRRTSTSSQS</sequence>
<organism evidence="2 3">
    <name type="scientific">Talaromyces marneffei (strain ATCC 18224 / CBS 334.59 / QM 7333)</name>
    <name type="common">Penicillium marneffei</name>
    <dbReference type="NCBI Taxonomy" id="441960"/>
    <lineage>
        <taxon>Eukaryota</taxon>
        <taxon>Fungi</taxon>
        <taxon>Dikarya</taxon>
        <taxon>Ascomycota</taxon>
        <taxon>Pezizomycotina</taxon>
        <taxon>Eurotiomycetes</taxon>
        <taxon>Eurotiomycetidae</taxon>
        <taxon>Eurotiales</taxon>
        <taxon>Trichocomaceae</taxon>
        <taxon>Talaromyces</taxon>
        <taxon>Talaromyces sect. Talaromyces</taxon>
    </lineage>
</organism>
<evidence type="ECO:0000256" key="1">
    <source>
        <dbReference type="SAM" id="MobiDB-lite"/>
    </source>
</evidence>
<dbReference type="PhylomeDB" id="B6QL45"/>
<dbReference type="OrthoDB" id="5405654at2759"/>
<reference evidence="3" key="1">
    <citation type="journal article" date="2015" name="Genome Announc.">
        <title>Genome sequence of the AIDS-associated pathogen Penicillium marneffei (ATCC18224) and its near taxonomic relative Talaromyces stipitatus (ATCC10500).</title>
        <authorList>
            <person name="Nierman W.C."/>
            <person name="Fedorova-Abrams N.D."/>
            <person name="Andrianopoulos A."/>
        </authorList>
    </citation>
    <scope>NUCLEOTIDE SEQUENCE [LARGE SCALE GENOMIC DNA]</scope>
    <source>
        <strain evidence="3">ATCC 18224 / CBS 334.59 / QM 7333</strain>
    </source>
</reference>
<feature type="region of interest" description="Disordered" evidence="1">
    <location>
        <begin position="188"/>
        <end position="209"/>
    </location>
</feature>
<proteinExistence type="predicted"/>
<dbReference type="VEuPathDB" id="FungiDB:PMAA_056140"/>
<dbReference type="AlphaFoldDB" id="B6QL45"/>
<keyword evidence="3" id="KW-1185">Reference proteome</keyword>